<protein>
    <recommendedName>
        <fullName evidence="4">tRNA uridine(34) hydroxylase</fullName>
        <ecNumber evidence="4">1.14.-.-</ecNumber>
    </recommendedName>
    <alternativeName>
        <fullName evidence="4">tRNA hydroxylation protein O</fullName>
    </alternativeName>
</protein>
<name>F4MM01_9BACT</name>
<dbReference type="InterPro" id="IPR022111">
    <property type="entry name" value="Rhodanese_C"/>
</dbReference>
<evidence type="ECO:0000256" key="5">
    <source>
        <dbReference type="SAM" id="MobiDB-lite"/>
    </source>
</evidence>
<evidence type="ECO:0000256" key="2">
    <source>
        <dbReference type="ARBA" id="ARBA00023002"/>
    </source>
</evidence>
<dbReference type="InterPro" id="IPR040503">
    <property type="entry name" value="TRHO_N"/>
</dbReference>
<reference evidence="7" key="2">
    <citation type="journal article" date="2012" name="Environ. Microbiol.">
        <title>Genomic content of uncultured Bacteroidetes from contrasting oceanic provinces in the North Atlantic Ocean.</title>
        <authorList>
            <person name="Gomez-Pereira P.R."/>
            <person name="Schuler M."/>
            <person name="Fuchs B.M."/>
            <person name="Bennke C."/>
            <person name="Teeling H."/>
            <person name="Waldmann J."/>
            <person name="Richter M."/>
            <person name="Barbe V."/>
            <person name="Bataille E."/>
            <person name="Glockner F.O."/>
            <person name="Amann R."/>
        </authorList>
    </citation>
    <scope>NUCLEOTIDE SEQUENCE</scope>
</reference>
<dbReference type="Pfam" id="PF00581">
    <property type="entry name" value="Rhodanese"/>
    <property type="match status" value="1"/>
</dbReference>
<dbReference type="NCBIfam" id="NF001133">
    <property type="entry name" value="PRK00142.1-1"/>
    <property type="match status" value="1"/>
</dbReference>
<dbReference type="Pfam" id="PF12368">
    <property type="entry name" value="Rhodanese_C"/>
    <property type="match status" value="1"/>
</dbReference>
<feature type="domain" description="Rhodanese" evidence="6">
    <location>
        <begin position="176"/>
        <end position="270"/>
    </location>
</feature>
<dbReference type="InterPro" id="IPR020936">
    <property type="entry name" value="TrhO"/>
</dbReference>
<comment type="function">
    <text evidence="3">Catalyzes oxygen-dependent 5-hydroxyuridine (ho5U) modification at position 34 in tRNAs, the first step in 5-carboxymethoxyuridine (cmo5U) biosynthesis. May be part of an alternate pathway, which is able to bypass cmo5U biogenesis in a subset of tRNAs under aerobic conditions.</text>
</comment>
<dbReference type="HAMAP" id="MF_00469">
    <property type="entry name" value="TrhO"/>
    <property type="match status" value="1"/>
</dbReference>
<reference evidence="7" key="1">
    <citation type="submission" date="2010-05" db="EMBL/GenBank/DDBJ databases">
        <authorList>
            <person name="Genoscope - CEA"/>
        </authorList>
    </citation>
    <scope>NUCLEOTIDE SEQUENCE</scope>
</reference>
<dbReference type="GO" id="GO:0016705">
    <property type="term" value="F:oxidoreductase activity, acting on paired donors, with incorporation or reduction of molecular oxygen"/>
    <property type="evidence" value="ECO:0007669"/>
    <property type="project" value="UniProtKB-UniRule"/>
</dbReference>
<dbReference type="InterPro" id="IPR001763">
    <property type="entry name" value="Rhodanese-like_dom"/>
</dbReference>
<dbReference type="Pfam" id="PF17773">
    <property type="entry name" value="UPF0176_N"/>
    <property type="match status" value="1"/>
</dbReference>
<dbReference type="AlphaFoldDB" id="F4MM01"/>
<organism evidence="7">
    <name type="scientific">uncultured Sphingobacteriia bacterium</name>
    <dbReference type="NCBI Taxonomy" id="246143"/>
    <lineage>
        <taxon>Bacteria</taxon>
        <taxon>Pseudomonadati</taxon>
        <taxon>Bacteroidota</taxon>
        <taxon>Sphingobacteriia</taxon>
        <taxon>environmental samples</taxon>
    </lineage>
</organism>
<dbReference type="EC" id="1.14.-.-" evidence="4"/>
<comment type="catalytic activity">
    <reaction evidence="4">
        <text>uridine(34) in tRNA + AH2 + O2 = 5-hydroxyuridine(34) in tRNA + A + H2O</text>
        <dbReference type="Rhea" id="RHEA:64224"/>
        <dbReference type="Rhea" id="RHEA-COMP:11727"/>
        <dbReference type="Rhea" id="RHEA-COMP:13381"/>
        <dbReference type="ChEBI" id="CHEBI:13193"/>
        <dbReference type="ChEBI" id="CHEBI:15377"/>
        <dbReference type="ChEBI" id="CHEBI:15379"/>
        <dbReference type="ChEBI" id="CHEBI:17499"/>
        <dbReference type="ChEBI" id="CHEBI:65315"/>
        <dbReference type="ChEBI" id="CHEBI:136877"/>
    </reaction>
</comment>
<evidence type="ECO:0000313" key="7">
    <source>
        <dbReference type="EMBL" id="CBL87176.1"/>
    </source>
</evidence>
<gene>
    <name evidence="4" type="primary">trhO</name>
    <name evidence="7" type="ORF">S3_858_0027</name>
</gene>
<dbReference type="InterPro" id="IPR036873">
    <property type="entry name" value="Rhodanese-like_dom_sf"/>
</dbReference>
<dbReference type="Gene3D" id="3.40.250.10">
    <property type="entry name" value="Rhodanese-like domain"/>
    <property type="match status" value="1"/>
</dbReference>
<dbReference type="EMBL" id="FQ032810">
    <property type="protein sequence ID" value="CBL87176.1"/>
    <property type="molecule type" value="Genomic_DNA"/>
</dbReference>
<keyword evidence="1 4" id="KW-0819">tRNA processing</keyword>
<sequence>MSILIIFITKKNWNLISYISRTFNAKAMKKNTKRLYNIYSKEDLQDQLSAEDDDRIVLSFYKYALIPNPEQFRDQLYSDFNSLGVFGRIYVSVEGLNAQISVPNQKFQAFEQFIYDHEILTGIRLNIAIEFENESFLKLKIKTRKKIVADGLDDASFDVTNRGIHLDAKSFNEITDRDDTVIIDMRNHYESEVGHFDKAITPDVETFKESLPIIDDMLQEHKDKNIVMYCTGGIRCEKASAYYKHRGFEKVYQLDGGIIEYARQAEALGLTNKFKGKNFVFDERMGERISKDIISKCHQCEAPSDDHTNCANEACHILFIQCGDCEDQYESCCSQKCRDFKRLPQEQQEKIKPTMTFNGTLSGKGRYKAKRKDEKLTE</sequence>
<evidence type="ECO:0000256" key="3">
    <source>
        <dbReference type="ARBA" id="ARBA00045625"/>
    </source>
</evidence>
<dbReference type="CDD" id="cd01518">
    <property type="entry name" value="RHOD_YceA"/>
    <property type="match status" value="1"/>
</dbReference>
<dbReference type="PANTHER" id="PTHR43846">
    <property type="entry name" value="UPF0176 PROTEIN YCEA"/>
    <property type="match status" value="1"/>
</dbReference>
<keyword evidence="2 4" id="KW-0560">Oxidoreductase</keyword>
<dbReference type="Gene3D" id="3.30.70.100">
    <property type="match status" value="1"/>
</dbReference>
<dbReference type="GO" id="GO:0006400">
    <property type="term" value="P:tRNA modification"/>
    <property type="evidence" value="ECO:0007669"/>
    <property type="project" value="UniProtKB-UniRule"/>
</dbReference>
<accession>F4MM01</accession>
<proteinExistence type="inferred from homology"/>
<comment type="similarity">
    <text evidence="4">Belongs to the TrhO family.</text>
</comment>
<evidence type="ECO:0000256" key="4">
    <source>
        <dbReference type="HAMAP-Rule" id="MF_00469"/>
    </source>
</evidence>
<evidence type="ECO:0000256" key="1">
    <source>
        <dbReference type="ARBA" id="ARBA00022694"/>
    </source>
</evidence>
<dbReference type="PROSITE" id="PS50206">
    <property type="entry name" value="RHODANESE_3"/>
    <property type="match status" value="1"/>
</dbReference>
<dbReference type="SUPFAM" id="SSF52821">
    <property type="entry name" value="Rhodanese/Cell cycle control phosphatase"/>
    <property type="match status" value="1"/>
</dbReference>
<feature type="region of interest" description="Disordered" evidence="5">
    <location>
        <begin position="356"/>
        <end position="378"/>
    </location>
</feature>
<evidence type="ECO:0000259" key="6">
    <source>
        <dbReference type="PROSITE" id="PS50206"/>
    </source>
</evidence>
<dbReference type="SMART" id="SM00450">
    <property type="entry name" value="RHOD"/>
    <property type="match status" value="1"/>
</dbReference>
<dbReference type="PANTHER" id="PTHR43846:SF1">
    <property type="entry name" value="TRNA URIDINE(34) HYDROXYLASE"/>
    <property type="match status" value="1"/>
</dbReference>